<dbReference type="InParanoid" id="Q5ASL9"/>
<evidence type="ECO:0000313" key="2">
    <source>
        <dbReference type="EMBL" id="CBF78185.1"/>
    </source>
</evidence>
<dbReference type="OMA" id="IRSWCAR"/>
<protein>
    <submittedName>
        <fullName evidence="2">Uncharacterized protein</fullName>
    </submittedName>
</protein>
<dbReference type="Proteomes" id="UP000000560">
    <property type="component" value="Chromosome III"/>
</dbReference>
<feature type="region of interest" description="Disordered" evidence="1">
    <location>
        <begin position="146"/>
        <end position="216"/>
    </location>
</feature>
<reference evidence="3" key="2">
    <citation type="journal article" date="2009" name="Fungal Genet. Biol.">
        <title>The 2008 update of the Aspergillus nidulans genome annotation: a community effort.</title>
        <authorList>
            <person name="Wortman J.R."/>
            <person name="Gilsenan J.M."/>
            <person name="Joardar V."/>
            <person name="Deegan J."/>
            <person name="Clutterbuck J."/>
            <person name="Andersen M.R."/>
            <person name="Archer D."/>
            <person name="Bencina M."/>
            <person name="Braus G."/>
            <person name="Coutinho P."/>
            <person name="von Dohren H."/>
            <person name="Doonan J."/>
            <person name="Driessen A.J."/>
            <person name="Durek P."/>
            <person name="Espeso E."/>
            <person name="Fekete E."/>
            <person name="Flipphi M."/>
            <person name="Estrada C.G."/>
            <person name="Geysens S."/>
            <person name="Goldman G."/>
            <person name="de Groot P.W."/>
            <person name="Hansen K."/>
            <person name="Harris S.D."/>
            <person name="Heinekamp T."/>
            <person name="Helmstaedt K."/>
            <person name="Henrissat B."/>
            <person name="Hofmann G."/>
            <person name="Homan T."/>
            <person name="Horio T."/>
            <person name="Horiuchi H."/>
            <person name="James S."/>
            <person name="Jones M."/>
            <person name="Karaffa L."/>
            <person name="Karanyi Z."/>
            <person name="Kato M."/>
            <person name="Keller N."/>
            <person name="Kelly D.E."/>
            <person name="Kiel J.A."/>
            <person name="Kim J.M."/>
            <person name="van der Klei I.J."/>
            <person name="Klis F.M."/>
            <person name="Kovalchuk A."/>
            <person name="Krasevec N."/>
            <person name="Kubicek C.P."/>
            <person name="Liu B."/>
            <person name="Maccabe A."/>
            <person name="Meyer V."/>
            <person name="Mirabito P."/>
            <person name="Miskei M."/>
            <person name="Mos M."/>
            <person name="Mullins J."/>
            <person name="Nelson D.R."/>
            <person name="Nielsen J."/>
            <person name="Oakley B.R."/>
            <person name="Osmani S.A."/>
            <person name="Pakula T."/>
            <person name="Paszewski A."/>
            <person name="Paulsen I."/>
            <person name="Pilsyk S."/>
            <person name="Pocsi I."/>
            <person name="Punt P.J."/>
            <person name="Ram A.F."/>
            <person name="Ren Q."/>
            <person name="Robellet X."/>
            <person name="Robson G."/>
            <person name="Seiboth B."/>
            <person name="van Solingen P."/>
            <person name="Specht T."/>
            <person name="Sun J."/>
            <person name="Taheri-Talesh N."/>
            <person name="Takeshita N."/>
            <person name="Ussery D."/>
            <person name="vanKuyk P.A."/>
            <person name="Visser H."/>
            <person name="van de Vondervoort P.J."/>
            <person name="de Vries R.P."/>
            <person name="Walton J."/>
            <person name="Xiang X."/>
            <person name="Xiong Y."/>
            <person name="Zeng A.P."/>
            <person name="Brandt B.W."/>
            <person name="Cornell M.J."/>
            <person name="van den Hondel C.A."/>
            <person name="Visser J."/>
            <person name="Oliver S.G."/>
            <person name="Turner G."/>
        </authorList>
    </citation>
    <scope>GENOME REANNOTATION</scope>
    <source>
        <strain evidence="3">FGSC A4 / ATCC 38163 / CBS 112.46 / NRRL 194 / M139</strain>
    </source>
</reference>
<evidence type="ECO:0000313" key="3">
    <source>
        <dbReference type="Proteomes" id="UP000000560"/>
    </source>
</evidence>
<reference evidence="3" key="1">
    <citation type="journal article" date="2005" name="Nature">
        <title>Sequencing of Aspergillus nidulans and comparative analysis with A. fumigatus and A. oryzae.</title>
        <authorList>
            <person name="Galagan J.E."/>
            <person name="Calvo S.E."/>
            <person name="Cuomo C."/>
            <person name="Ma L.J."/>
            <person name="Wortman J.R."/>
            <person name="Batzoglou S."/>
            <person name="Lee S.I."/>
            <person name="Basturkmen M."/>
            <person name="Spevak C.C."/>
            <person name="Clutterbuck J."/>
            <person name="Kapitonov V."/>
            <person name="Jurka J."/>
            <person name="Scazzocchio C."/>
            <person name="Farman M."/>
            <person name="Butler J."/>
            <person name="Purcell S."/>
            <person name="Harris S."/>
            <person name="Braus G.H."/>
            <person name="Draht O."/>
            <person name="Busch S."/>
            <person name="D'Enfert C."/>
            <person name="Bouchier C."/>
            <person name="Goldman G.H."/>
            <person name="Bell-Pedersen D."/>
            <person name="Griffiths-Jones S."/>
            <person name="Doonan J.H."/>
            <person name="Yu J."/>
            <person name="Vienken K."/>
            <person name="Pain A."/>
            <person name="Freitag M."/>
            <person name="Selker E.U."/>
            <person name="Archer D.B."/>
            <person name="Penalva M.A."/>
            <person name="Oakley B.R."/>
            <person name="Momany M."/>
            <person name="Tanaka T."/>
            <person name="Kumagai T."/>
            <person name="Asai K."/>
            <person name="Machida M."/>
            <person name="Nierman W.C."/>
            <person name="Denning D.W."/>
            <person name="Caddick M."/>
            <person name="Hynes M."/>
            <person name="Paoletti M."/>
            <person name="Fischer R."/>
            <person name="Miller B."/>
            <person name="Dyer P."/>
            <person name="Sachs M.S."/>
            <person name="Osmani S.A."/>
            <person name="Birren B.W."/>
        </authorList>
    </citation>
    <scope>NUCLEOTIDE SEQUENCE [LARGE SCALE GENOMIC DNA]</scope>
    <source>
        <strain evidence="3">FGSC A4 / ATCC 38163 / CBS 112.46 / NRRL 194 / M139</strain>
    </source>
</reference>
<accession>C8VA35</accession>
<sequence length="216" mass="24670">MKTIGPKNLYTARFSPNQIISPIAHRYLTARVNPITPKIQYLCDNRDRNTLWWRVSVSALVSYKRVVRSWVARRARAAFKQELKERGFDAEGRRLDSSTPRSAAAHGFSGNMTGTLNIDLEPAMISATFPMIREEMKFTMNALIQEQQRKQASQQQPRKQARKAIRSPTDASVPEQPREQTPFQRPRKQMSRKESAQSAGGKVYRNSIERGGGTRH</sequence>
<keyword evidence="3" id="KW-1185">Reference proteome</keyword>
<dbReference type="KEGG" id="ani:ANIA_08711"/>
<evidence type="ECO:0000256" key="1">
    <source>
        <dbReference type="SAM" id="MobiDB-lite"/>
    </source>
</evidence>
<proteinExistence type="predicted"/>
<dbReference type="GeneID" id="2868569"/>
<dbReference type="VEuPathDB" id="FungiDB:AN8711"/>
<feature type="region of interest" description="Disordered" evidence="1">
    <location>
        <begin position="91"/>
        <end position="110"/>
    </location>
</feature>
<dbReference type="HOGENOM" id="CLU_1468853_0_0_1"/>
<dbReference type="AlphaFoldDB" id="Q5ASL9"/>
<gene>
    <name evidence="2" type="ORF">ANIA_08711</name>
</gene>
<organism evidence="2 3">
    <name type="scientific">Emericella nidulans (strain FGSC A4 / ATCC 38163 / CBS 112.46 / NRRL 194 / M139)</name>
    <name type="common">Aspergillus nidulans</name>
    <dbReference type="NCBI Taxonomy" id="227321"/>
    <lineage>
        <taxon>Eukaryota</taxon>
        <taxon>Fungi</taxon>
        <taxon>Dikarya</taxon>
        <taxon>Ascomycota</taxon>
        <taxon>Pezizomycotina</taxon>
        <taxon>Eurotiomycetes</taxon>
        <taxon>Eurotiomycetidae</taxon>
        <taxon>Eurotiales</taxon>
        <taxon>Aspergillaceae</taxon>
        <taxon>Aspergillus</taxon>
        <taxon>Aspergillus subgen. Nidulantes</taxon>
    </lineage>
</organism>
<name>Q5ASL9_EMENI</name>
<dbReference type="RefSeq" id="XP_681980.1">
    <property type="nucleotide sequence ID" value="XM_676888.2"/>
</dbReference>
<dbReference type="OrthoDB" id="5238363at2759"/>
<dbReference type="EMBL" id="BN001303">
    <property type="protein sequence ID" value="CBF78185.1"/>
    <property type="molecule type" value="Genomic_DNA"/>
</dbReference>
<accession>Q5ASL9</accession>
<dbReference type="eggNOG" id="ENOG502T1M6">
    <property type="taxonomic scope" value="Eukaryota"/>
</dbReference>